<dbReference type="GO" id="GO:0016746">
    <property type="term" value="F:acyltransferase activity"/>
    <property type="evidence" value="ECO:0007669"/>
    <property type="project" value="UniProtKB-KW"/>
</dbReference>
<sequence>MAEPVCDPDCAGGSAGPGGRRTMSIAQGARAEATVTSGTVSADRLIPGIHALRGLAAVAVVLFHFAHLTTVAVPPSLAFVAADFAKGVYLFFVLSAFSLMHSTERHVDRPQWVTTFFTKRFWRIAPLFYLILAMIVCFQVAGGNRVDPWRVLLNLTFTTAFSPKDGIVPAGWTVGVEMLFYVLFPVLLLTVRTMRAAVVLSVVATVMTCAGRILLFREHGDWANFMLPSNLCFFAYGLLAYRIALSDDSGSRWVQRIAPVASVASIATLLALPEGHMLRTGAGLGTILWGLAFALLCTWRGATVSHRGNAVMHYLGERSYSIYLLHPLVIWLLRPRLQGLYDTLALDIGALAAWMACAAALLAVLLLMCEASYRLVELPGIRVGSRMNKRRHARPSMEPV</sequence>
<feature type="transmembrane region" description="Helical" evidence="2">
    <location>
        <begin position="196"/>
        <end position="216"/>
    </location>
</feature>
<dbReference type="Pfam" id="PF01757">
    <property type="entry name" value="Acyl_transf_3"/>
    <property type="match status" value="1"/>
</dbReference>
<comment type="caution">
    <text evidence="4">The sequence shown here is derived from an EMBL/GenBank/DDBJ whole genome shotgun (WGS) entry which is preliminary data.</text>
</comment>
<feature type="transmembrane region" description="Helical" evidence="2">
    <location>
        <begin position="349"/>
        <end position="369"/>
    </location>
</feature>
<evidence type="ECO:0000313" key="5">
    <source>
        <dbReference type="Proteomes" id="UP001165293"/>
    </source>
</evidence>
<dbReference type="PANTHER" id="PTHR23028">
    <property type="entry name" value="ACETYLTRANSFERASE"/>
    <property type="match status" value="1"/>
</dbReference>
<evidence type="ECO:0000256" key="2">
    <source>
        <dbReference type="SAM" id="Phobius"/>
    </source>
</evidence>
<feature type="transmembrane region" description="Helical" evidence="2">
    <location>
        <begin position="79"/>
        <end position="100"/>
    </location>
</feature>
<keyword evidence="4" id="KW-0808">Transferase</keyword>
<evidence type="ECO:0000256" key="1">
    <source>
        <dbReference type="SAM" id="MobiDB-lite"/>
    </source>
</evidence>
<keyword evidence="2" id="KW-0472">Membrane</keyword>
<feature type="transmembrane region" description="Helical" evidence="2">
    <location>
        <begin position="253"/>
        <end position="272"/>
    </location>
</feature>
<dbReference type="Proteomes" id="UP001165293">
    <property type="component" value="Unassembled WGS sequence"/>
</dbReference>
<feature type="transmembrane region" description="Helical" evidence="2">
    <location>
        <begin position="222"/>
        <end position="241"/>
    </location>
</feature>
<dbReference type="EMBL" id="JAJGAK010000001">
    <property type="protein sequence ID" value="MCC8362497.1"/>
    <property type="molecule type" value="Genomic_DNA"/>
</dbReference>
<feature type="region of interest" description="Disordered" evidence="1">
    <location>
        <begin position="1"/>
        <end position="21"/>
    </location>
</feature>
<proteinExistence type="predicted"/>
<evidence type="ECO:0000259" key="3">
    <source>
        <dbReference type="Pfam" id="PF01757"/>
    </source>
</evidence>
<feature type="transmembrane region" description="Helical" evidence="2">
    <location>
        <begin position="54"/>
        <end position="73"/>
    </location>
</feature>
<reference evidence="4" key="1">
    <citation type="submission" date="2021-10" db="EMBL/GenBank/DDBJ databases">
        <authorList>
            <person name="Lyu M."/>
            <person name="Wang X."/>
            <person name="Meng X."/>
            <person name="Xu K."/>
        </authorList>
    </citation>
    <scope>NUCLEOTIDE SEQUENCE</scope>
    <source>
        <strain evidence="4">A6</strain>
    </source>
</reference>
<keyword evidence="4" id="KW-0012">Acyltransferase</keyword>
<feature type="transmembrane region" description="Helical" evidence="2">
    <location>
        <begin position="121"/>
        <end position="141"/>
    </location>
</feature>
<evidence type="ECO:0000313" key="4">
    <source>
        <dbReference type="EMBL" id="MCC8362497.1"/>
    </source>
</evidence>
<feature type="domain" description="Acyltransferase 3" evidence="3">
    <location>
        <begin position="47"/>
        <end position="364"/>
    </location>
</feature>
<dbReference type="InterPro" id="IPR002656">
    <property type="entry name" value="Acyl_transf_3_dom"/>
</dbReference>
<accession>A0ABS8JFX3</accession>
<protein>
    <submittedName>
        <fullName evidence="4">Acyltransferase</fullName>
    </submittedName>
</protein>
<gene>
    <name evidence="4" type="ORF">LK996_05345</name>
</gene>
<dbReference type="InterPro" id="IPR050879">
    <property type="entry name" value="Acyltransferase_3"/>
</dbReference>
<dbReference type="RefSeq" id="WP_230526097.1">
    <property type="nucleotide sequence ID" value="NZ_JAJGAK010000001.1"/>
</dbReference>
<keyword evidence="5" id="KW-1185">Reference proteome</keyword>
<keyword evidence="2" id="KW-1133">Transmembrane helix</keyword>
<keyword evidence="2" id="KW-0812">Transmembrane</keyword>
<feature type="transmembrane region" description="Helical" evidence="2">
    <location>
        <begin position="320"/>
        <end position="337"/>
    </location>
</feature>
<organism evidence="4 5">
    <name type="scientific">Noviluteimonas lactosilytica</name>
    <dbReference type="NCBI Taxonomy" id="2888523"/>
    <lineage>
        <taxon>Bacteria</taxon>
        <taxon>Pseudomonadati</taxon>
        <taxon>Pseudomonadota</taxon>
        <taxon>Gammaproteobacteria</taxon>
        <taxon>Lysobacterales</taxon>
        <taxon>Lysobacteraceae</taxon>
        <taxon>Noviluteimonas</taxon>
    </lineage>
</organism>
<dbReference type="PANTHER" id="PTHR23028:SF53">
    <property type="entry name" value="ACYL_TRANSF_3 DOMAIN-CONTAINING PROTEIN"/>
    <property type="match status" value="1"/>
</dbReference>
<feature type="transmembrane region" description="Helical" evidence="2">
    <location>
        <begin position="278"/>
        <end position="299"/>
    </location>
</feature>
<feature type="transmembrane region" description="Helical" evidence="2">
    <location>
        <begin position="170"/>
        <end position="189"/>
    </location>
</feature>
<name>A0ABS8JFX3_9GAMM</name>